<reference evidence="14" key="1">
    <citation type="submission" date="2018-07" db="EMBL/GenBank/DDBJ databases">
        <authorList>
            <person name="Quirk P.G."/>
            <person name="Krulwich T.A."/>
        </authorList>
    </citation>
    <scope>NUCLEOTIDE SEQUENCE</scope>
</reference>
<keyword evidence="10" id="KW-0496">Mitochondrion</keyword>
<dbReference type="VEuPathDB" id="VectorBase:CSON012412"/>
<organism evidence="14">
    <name type="scientific">Culicoides sonorensis</name>
    <name type="common">Biting midge</name>
    <dbReference type="NCBI Taxonomy" id="179676"/>
    <lineage>
        <taxon>Eukaryota</taxon>
        <taxon>Metazoa</taxon>
        <taxon>Ecdysozoa</taxon>
        <taxon>Arthropoda</taxon>
        <taxon>Hexapoda</taxon>
        <taxon>Insecta</taxon>
        <taxon>Pterygota</taxon>
        <taxon>Neoptera</taxon>
        <taxon>Endopterygota</taxon>
        <taxon>Diptera</taxon>
        <taxon>Nematocera</taxon>
        <taxon>Chironomoidea</taxon>
        <taxon>Ceratopogonidae</taxon>
        <taxon>Ceratopogoninae</taxon>
        <taxon>Culicoides</taxon>
        <taxon>Monoculicoides</taxon>
    </lineage>
</organism>
<evidence type="ECO:0000256" key="6">
    <source>
        <dbReference type="ARBA" id="ARBA00022792"/>
    </source>
</evidence>
<evidence type="ECO:0000256" key="11">
    <source>
        <dbReference type="ARBA" id="ARBA00023136"/>
    </source>
</evidence>
<feature type="transmembrane region" description="Helical" evidence="13">
    <location>
        <begin position="351"/>
        <end position="373"/>
    </location>
</feature>
<dbReference type="AlphaFoldDB" id="A0A336M9B3"/>
<comment type="function">
    <text evidence="1">Essential component of the TIM23 complex, a complex that mediates the translocation of transit peptide-containing proteins across the mitochondrial inner membrane.</text>
</comment>
<protein>
    <submittedName>
        <fullName evidence="14">CSON012412 protein</fullName>
    </submittedName>
</protein>
<dbReference type="EMBL" id="UFQT01000586">
    <property type="protein sequence ID" value="SSX25509.1"/>
    <property type="molecule type" value="Genomic_DNA"/>
</dbReference>
<dbReference type="GO" id="GO:0005744">
    <property type="term" value="C:TIM23 mitochondrial import inner membrane translocase complex"/>
    <property type="evidence" value="ECO:0007669"/>
    <property type="project" value="TreeGrafter"/>
</dbReference>
<evidence type="ECO:0000313" key="14">
    <source>
        <dbReference type="EMBL" id="SSX25509.1"/>
    </source>
</evidence>
<evidence type="ECO:0000256" key="9">
    <source>
        <dbReference type="ARBA" id="ARBA00023010"/>
    </source>
</evidence>
<keyword evidence="4" id="KW-0813">Transport</keyword>
<accession>A0A336M9B3</accession>
<evidence type="ECO:0000256" key="13">
    <source>
        <dbReference type="SAM" id="Phobius"/>
    </source>
</evidence>
<keyword evidence="5 13" id="KW-0812">Transmembrane</keyword>
<feature type="region of interest" description="Disordered" evidence="12">
    <location>
        <begin position="384"/>
        <end position="407"/>
    </location>
</feature>
<keyword evidence="9" id="KW-0811">Translocation</keyword>
<evidence type="ECO:0000256" key="2">
    <source>
        <dbReference type="ARBA" id="ARBA00004448"/>
    </source>
</evidence>
<evidence type="ECO:0000256" key="1">
    <source>
        <dbReference type="ARBA" id="ARBA00002959"/>
    </source>
</evidence>
<keyword evidence="7" id="KW-0653">Protein transport</keyword>
<evidence type="ECO:0000256" key="3">
    <source>
        <dbReference type="ARBA" id="ARBA00008444"/>
    </source>
</evidence>
<evidence type="ECO:0000256" key="8">
    <source>
        <dbReference type="ARBA" id="ARBA00022989"/>
    </source>
</evidence>
<evidence type="ECO:0000256" key="4">
    <source>
        <dbReference type="ARBA" id="ARBA00022448"/>
    </source>
</evidence>
<gene>
    <name evidence="14" type="primary">CSON012412</name>
</gene>
<comment type="similarity">
    <text evidence="3">Belongs to the Tim17/Tim22/Tim23 family.</text>
</comment>
<keyword evidence="8 13" id="KW-1133">Transmembrane helix</keyword>
<dbReference type="PANTHER" id="PTHR10485:SF0">
    <property type="entry name" value="AT05822P-RELATED"/>
    <property type="match status" value="1"/>
</dbReference>
<comment type="subcellular location">
    <subcellularLocation>
        <location evidence="2">Mitochondrion inner membrane</location>
        <topology evidence="2">Multi-pass membrane protein</topology>
    </subcellularLocation>
</comment>
<sequence>MDGPQNPLKIPFYPAFSLERRNDGLNVFWFERGFSQVTYGPQPERGRNACVLIVLLTASKIALKKNLKIVKMNELNPHLIQCFAEGILQGIYEYSQFKERNKLSTSINLTIPEAYKGLKGKAVNIHEWKSYLYAVKMEENLHNLILEGLHAWRHKSLARKHLLFVILIADSRAVLNVIDEIENTITFFDSHPHASTHGACIASADLADIKPYCKWICRLFRDLYNSSPTCFELSFFQFNEMEEYAREPCPYRIVDDCGGAFAMGCIGGGVFQAIKGFRNAPSGFGRRMLGSLTAIKARAPIIGGNFAVWGGMFSTIDCTLVHLRKKEDPWNSIISGAATGGILAARNGVGMMAGSALVGGVLLALIEGVGILFTRLSADQFRNPAPPNDPSAVLDDPTVASSSGSFQ</sequence>
<dbReference type="GO" id="GO:0030150">
    <property type="term" value="P:protein import into mitochondrial matrix"/>
    <property type="evidence" value="ECO:0007669"/>
    <property type="project" value="TreeGrafter"/>
</dbReference>
<evidence type="ECO:0000256" key="7">
    <source>
        <dbReference type="ARBA" id="ARBA00022927"/>
    </source>
</evidence>
<keyword evidence="6" id="KW-0999">Mitochondrion inner membrane</keyword>
<dbReference type="GO" id="GO:0008320">
    <property type="term" value="F:protein transmembrane transporter activity"/>
    <property type="evidence" value="ECO:0007669"/>
    <property type="project" value="TreeGrafter"/>
</dbReference>
<evidence type="ECO:0000256" key="10">
    <source>
        <dbReference type="ARBA" id="ARBA00023128"/>
    </source>
</evidence>
<evidence type="ECO:0000256" key="5">
    <source>
        <dbReference type="ARBA" id="ARBA00022692"/>
    </source>
</evidence>
<dbReference type="PANTHER" id="PTHR10485">
    <property type="entry name" value="MITOCHONDRIAL IMPORT INNER MEMBRANE TRANSLOCASE SUBUNIT TIM-17"/>
    <property type="match status" value="1"/>
</dbReference>
<name>A0A336M9B3_CULSO</name>
<dbReference type="Pfam" id="PF02466">
    <property type="entry name" value="Tim17"/>
    <property type="match status" value="1"/>
</dbReference>
<evidence type="ECO:0000256" key="12">
    <source>
        <dbReference type="SAM" id="MobiDB-lite"/>
    </source>
</evidence>
<proteinExistence type="inferred from homology"/>
<keyword evidence="11 13" id="KW-0472">Membrane</keyword>